<comment type="caution">
    <text evidence="2">The sequence shown here is derived from an EMBL/GenBank/DDBJ whole genome shotgun (WGS) entry which is preliminary data.</text>
</comment>
<sequence>MGELPDLLVSLSHEPNVYVRVGRIGPSGGWDGLTKAVAEEVHALVVELHESYWHQYSDEARPAPASQIEMVLYSMSPTEATALMVELASKDLAFEQIVRRRLPNHPGPQLVGRLVGKLHELLALDLDESDYALATAELGMEVDPPARTRRVAGSHWSPINSARRERTTDPLRTATRSDLVGG</sequence>
<dbReference type="Proteomes" id="UP001596012">
    <property type="component" value="Unassembled WGS sequence"/>
</dbReference>
<reference evidence="3" key="1">
    <citation type="journal article" date="2019" name="Int. J. Syst. Evol. Microbiol.">
        <title>The Global Catalogue of Microorganisms (GCM) 10K type strain sequencing project: providing services to taxonomists for standard genome sequencing and annotation.</title>
        <authorList>
            <consortium name="The Broad Institute Genomics Platform"/>
            <consortium name="The Broad Institute Genome Sequencing Center for Infectious Disease"/>
            <person name="Wu L."/>
            <person name="Ma J."/>
        </authorList>
    </citation>
    <scope>NUCLEOTIDE SEQUENCE [LARGE SCALE GENOMIC DNA]</scope>
    <source>
        <strain evidence="3">DT43</strain>
    </source>
</reference>
<organism evidence="2 3">
    <name type="scientific">Streptomyces xiangluensis</name>
    <dbReference type="NCBI Taxonomy" id="2665720"/>
    <lineage>
        <taxon>Bacteria</taxon>
        <taxon>Bacillati</taxon>
        <taxon>Actinomycetota</taxon>
        <taxon>Actinomycetes</taxon>
        <taxon>Kitasatosporales</taxon>
        <taxon>Streptomycetaceae</taxon>
        <taxon>Streptomyces</taxon>
    </lineage>
</organism>
<feature type="region of interest" description="Disordered" evidence="1">
    <location>
        <begin position="149"/>
        <end position="182"/>
    </location>
</feature>
<evidence type="ECO:0000256" key="1">
    <source>
        <dbReference type="SAM" id="MobiDB-lite"/>
    </source>
</evidence>
<protein>
    <submittedName>
        <fullName evidence="2">Uncharacterized protein</fullName>
    </submittedName>
</protein>
<dbReference type="EMBL" id="JBHSFG010000074">
    <property type="protein sequence ID" value="MFC4470011.1"/>
    <property type="molecule type" value="Genomic_DNA"/>
</dbReference>
<keyword evidence="3" id="KW-1185">Reference proteome</keyword>
<accession>A0ABV8Z3M4</accession>
<evidence type="ECO:0000313" key="2">
    <source>
        <dbReference type="EMBL" id="MFC4470011.1"/>
    </source>
</evidence>
<name>A0ABV8Z3M4_9ACTN</name>
<evidence type="ECO:0000313" key="3">
    <source>
        <dbReference type="Proteomes" id="UP001596012"/>
    </source>
</evidence>
<gene>
    <name evidence="2" type="ORF">ACFPH6_36875</name>
</gene>
<dbReference type="RefSeq" id="WP_386350022.1">
    <property type="nucleotide sequence ID" value="NZ_JBHSFG010000074.1"/>
</dbReference>
<proteinExistence type="predicted"/>